<proteinExistence type="predicted"/>
<dbReference type="GO" id="GO:0016747">
    <property type="term" value="F:acyltransferase activity, transferring groups other than amino-acyl groups"/>
    <property type="evidence" value="ECO:0007669"/>
    <property type="project" value="InterPro"/>
</dbReference>
<sequence>MQSDRAQDRALGWRVEEICLNAWPALRCVVHGGWLARFGEGVSRRANSVNPLRGDATSIAAELPFFTQLYHAQNEPLIVRVPALLDPQIAGELEQLGFAAEGESCTLYGDLAGRSQAADAAVTIETAAGADWRAAMSRLQNHAPAQAAIYGRVIDAIALPAGFVALRRDGEIVATAYGAIQDRLLCCESVVVSERHRGAGLGARMMLALFAWAATRGAEAACLQVTADNAAGRALYRSLKLDTELHRYHYRRAPAG</sequence>
<comment type="caution">
    <text evidence="2">The sequence shown here is derived from an EMBL/GenBank/DDBJ whole genome shotgun (WGS) entry which is preliminary data.</text>
</comment>
<gene>
    <name evidence="2" type="ORF">OO17_12190</name>
</gene>
<dbReference type="PROSITE" id="PS51186">
    <property type="entry name" value="GNAT"/>
    <property type="match status" value="1"/>
</dbReference>
<feature type="domain" description="N-acetyltransferase" evidence="1">
    <location>
        <begin position="122"/>
        <end position="256"/>
    </location>
</feature>
<dbReference type="PANTHER" id="PTHR43072">
    <property type="entry name" value="N-ACETYLTRANSFERASE"/>
    <property type="match status" value="1"/>
</dbReference>
<accession>A0A0D7ETW7</accession>
<evidence type="ECO:0000259" key="1">
    <source>
        <dbReference type="PROSITE" id="PS51186"/>
    </source>
</evidence>
<name>A0A0D7ETW7_RHOPL</name>
<dbReference type="Proteomes" id="UP000032515">
    <property type="component" value="Unassembled WGS sequence"/>
</dbReference>
<dbReference type="OrthoDB" id="9775595at2"/>
<dbReference type="Gene3D" id="3.40.630.30">
    <property type="match status" value="1"/>
</dbReference>
<reference evidence="2 3" key="1">
    <citation type="submission" date="2014-11" db="EMBL/GenBank/DDBJ databases">
        <title>Genomics and ecophysiology of heterotrophic nitrogen fixing bacteria isolated from estuarine surface water.</title>
        <authorList>
            <person name="Bentzon-Tilia M."/>
            <person name="Severin I."/>
            <person name="Hansen L.H."/>
            <person name="Riemann L."/>
        </authorList>
    </citation>
    <scope>NUCLEOTIDE SEQUENCE [LARGE SCALE GENOMIC DNA]</scope>
    <source>
        <strain evidence="2 3">BAL398</strain>
    </source>
</reference>
<dbReference type="EMBL" id="JXXE01000239">
    <property type="protein sequence ID" value="KIZ42877.1"/>
    <property type="molecule type" value="Genomic_DNA"/>
</dbReference>
<dbReference type="AlphaFoldDB" id="A0A0D7ETW7"/>
<dbReference type="SUPFAM" id="SSF55729">
    <property type="entry name" value="Acyl-CoA N-acyltransferases (Nat)"/>
    <property type="match status" value="1"/>
</dbReference>
<dbReference type="InterPro" id="IPR056935">
    <property type="entry name" value="Rv0428c-like_C"/>
</dbReference>
<keyword evidence="2" id="KW-0808">Transferase</keyword>
<dbReference type="Pfam" id="PF24553">
    <property type="entry name" value="Rv0428c_C"/>
    <property type="match status" value="1"/>
</dbReference>
<dbReference type="CDD" id="cd04301">
    <property type="entry name" value="NAT_SF"/>
    <property type="match status" value="1"/>
</dbReference>
<evidence type="ECO:0000313" key="2">
    <source>
        <dbReference type="EMBL" id="KIZ42877.1"/>
    </source>
</evidence>
<dbReference type="PATRIC" id="fig|1076.23.peg.2505"/>
<dbReference type="InterPro" id="IPR000182">
    <property type="entry name" value="GNAT_dom"/>
</dbReference>
<organism evidence="2 3">
    <name type="scientific">Rhodopseudomonas palustris</name>
    <dbReference type="NCBI Taxonomy" id="1076"/>
    <lineage>
        <taxon>Bacteria</taxon>
        <taxon>Pseudomonadati</taxon>
        <taxon>Pseudomonadota</taxon>
        <taxon>Alphaproteobacteria</taxon>
        <taxon>Hyphomicrobiales</taxon>
        <taxon>Nitrobacteraceae</taxon>
        <taxon>Rhodopseudomonas</taxon>
    </lineage>
</organism>
<protein>
    <submittedName>
        <fullName evidence="2">GCN5 family acetyltransferase</fullName>
    </submittedName>
</protein>
<evidence type="ECO:0000313" key="3">
    <source>
        <dbReference type="Proteomes" id="UP000032515"/>
    </source>
</evidence>
<dbReference type="InterPro" id="IPR016181">
    <property type="entry name" value="Acyl_CoA_acyltransferase"/>
</dbReference>